<accession>X1KT28</accession>
<dbReference type="InterPro" id="IPR011674">
    <property type="entry name" value="DUF1616"/>
</dbReference>
<comment type="caution">
    <text evidence="2">The sequence shown here is derived from an EMBL/GenBank/DDBJ whole genome shotgun (WGS) entry which is preliminary data.</text>
</comment>
<reference evidence="2" key="1">
    <citation type="journal article" date="2014" name="Front. Microbiol.">
        <title>High frequency of phylogenetically diverse reductive dehalogenase-homologous genes in deep subseafloor sedimentary metagenomes.</title>
        <authorList>
            <person name="Kawai M."/>
            <person name="Futagami T."/>
            <person name="Toyoda A."/>
            <person name="Takaki Y."/>
            <person name="Nishi S."/>
            <person name="Hori S."/>
            <person name="Arai W."/>
            <person name="Tsubouchi T."/>
            <person name="Morono Y."/>
            <person name="Uchiyama I."/>
            <person name="Ito T."/>
            <person name="Fujiyama A."/>
            <person name="Inagaki F."/>
            <person name="Takami H."/>
        </authorList>
    </citation>
    <scope>NUCLEOTIDE SEQUENCE</scope>
    <source>
        <strain evidence="2">Expedition CK06-06</strain>
    </source>
</reference>
<feature type="non-terminal residue" evidence="2">
    <location>
        <position position="1"/>
    </location>
</feature>
<sequence length="105" mass="12014">EFYIEGLEGKAADYPKELALGEEGKVIVGIINREHETVTYRVEVAIDGVKNDEVGMVALDHDGEWEEIVGFTPHRAGDNQRVEFLLYKQGQDEVYQRLHLWVDVQ</sequence>
<gene>
    <name evidence="2" type="ORF">S06H3_21951</name>
</gene>
<dbReference type="AlphaFoldDB" id="X1KT28"/>
<evidence type="ECO:0000313" key="2">
    <source>
        <dbReference type="EMBL" id="GAI10242.1"/>
    </source>
</evidence>
<organism evidence="2">
    <name type="scientific">marine sediment metagenome</name>
    <dbReference type="NCBI Taxonomy" id="412755"/>
    <lineage>
        <taxon>unclassified sequences</taxon>
        <taxon>metagenomes</taxon>
        <taxon>ecological metagenomes</taxon>
    </lineage>
</organism>
<proteinExistence type="predicted"/>
<name>X1KT28_9ZZZZ</name>
<evidence type="ECO:0000259" key="1">
    <source>
        <dbReference type="Pfam" id="PF07760"/>
    </source>
</evidence>
<protein>
    <recommendedName>
        <fullName evidence="1">DUF1616 domain-containing protein</fullName>
    </recommendedName>
</protein>
<dbReference type="Pfam" id="PF07760">
    <property type="entry name" value="DUF1616"/>
    <property type="match status" value="1"/>
</dbReference>
<dbReference type="EMBL" id="BARV01011626">
    <property type="protein sequence ID" value="GAI10242.1"/>
    <property type="molecule type" value="Genomic_DNA"/>
</dbReference>
<feature type="domain" description="DUF1616" evidence="1">
    <location>
        <begin position="1"/>
        <end position="103"/>
    </location>
</feature>